<accession>A0A024GRM8</accession>
<reference evidence="3 4" key="1">
    <citation type="submission" date="2012-05" db="EMBL/GenBank/DDBJ databases">
        <title>Recombination and specialization in a pathogen metapopulation.</title>
        <authorList>
            <person name="Gardiner A."/>
            <person name="Kemen E."/>
            <person name="Schultz-Larsen T."/>
            <person name="MacLean D."/>
            <person name="Van Oosterhout C."/>
            <person name="Jones J.D.G."/>
        </authorList>
    </citation>
    <scope>NUCLEOTIDE SEQUENCE [LARGE SCALE GENOMIC DNA]</scope>
    <source>
        <strain evidence="3 4">Ac Nc2</strain>
    </source>
</reference>
<gene>
    <name evidence="3" type="ORF">BN9_105110</name>
</gene>
<feature type="domain" description="RING-type" evidence="2">
    <location>
        <begin position="220"/>
        <end position="259"/>
    </location>
</feature>
<keyword evidence="1" id="KW-0863">Zinc-finger</keyword>
<dbReference type="InterPro" id="IPR013083">
    <property type="entry name" value="Znf_RING/FYVE/PHD"/>
</dbReference>
<dbReference type="GO" id="GO:0061630">
    <property type="term" value="F:ubiquitin protein ligase activity"/>
    <property type="evidence" value="ECO:0007669"/>
    <property type="project" value="UniProtKB-EC"/>
</dbReference>
<keyword evidence="1" id="KW-0479">Metal-binding</keyword>
<dbReference type="GO" id="GO:0005737">
    <property type="term" value="C:cytoplasm"/>
    <property type="evidence" value="ECO:0007669"/>
    <property type="project" value="TreeGrafter"/>
</dbReference>
<dbReference type="GO" id="GO:0008270">
    <property type="term" value="F:zinc ion binding"/>
    <property type="evidence" value="ECO:0007669"/>
    <property type="project" value="UniProtKB-KW"/>
</dbReference>
<dbReference type="PANTHER" id="PTHR22996">
    <property type="entry name" value="MAHOGUNIN"/>
    <property type="match status" value="1"/>
</dbReference>
<dbReference type="SMART" id="SM00184">
    <property type="entry name" value="RING"/>
    <property type="match status" value="1"/>
</dbReference>
<dbReference type="Gene3D" id="3.30.40.10">
    <property type="entry name" value="Zinc/RING finger domain, C3HC4 (zinc finger)"/>
    <property type="match status" value="1"/>
</dbReference>
<dbReference type="InParanoid" id="A0A024GRM8"/>
<keyword evidence="1" id="KW-0862">Zinc</keyword>
<evidence type="ECO:0000259" key="2">
    <source>
        <dbReference type="PROSITE" id="PS50089"/>
    </source>
</evidence>
<dbReference type="PANTHER" id="PTHR22996:SF0">
    <property type="entry name" value="RE60872P-RELATED"/>
    <property type="match status" value="1"/>
</dbReference>
<keyword evidence="4" id="KW-1185">Reference proteome</keyword>
<dbReference type="SUPFAM" id="SSF57850">
    <property type="entry name" value="RING/U-box"/>
    <property type="match status" value="1"/>
</dbReference>
<comment type="caution">
    <text evidence="3">The sequence shown here is derived from an EMBL/GenBank/DDBJ whole genome shotgun (WGS) entry which is preliminary data.</text>
</comment>
<dbReference type="AlphaFoldDB" id="A0A024GRM8"/>
<organism evidence="3 4">
    <name type="scientific">Albugo candida</name>
    <dbReference type="NCBI Taxonomy" id="65357"/>
    <lineage>
        <taxon>Eukaryota</taxon>
        <taxon>Sar</taxon>
        <taxon>Stramenopiles</taxon>
        <taxon>Oomycota</taxon>
        <taxon>Peronosporomycetes</taxon>
        <taxon>Albuginales</taxon>
        <taxon>Albuginaceae</taxon>
        <taxon>Albugo</taxon>
    </lineage>
</organism>
<protein>
    <recommendedName>
        <fullName evidence="2">RING-type domain-containing protein</fullName>
    </recommendedName>
</protein>
<sequence length="275" mass="31592">MGQSSSASRSEAIQDRICPHDVYEYRTLRPDPAFLSNPQMLPQNNTFQTQRMIPSQSFYFLQKDTLKCSGNNRFDVTFTFDALKPGILRLFISESDSESDRKLLFESVFKKGRNQSFDYRKVVRDDTFADQILRFRTCSLLIQMQSSEPDTQQTYSNYAVFGSMDRTICTLLSVRQTIEIDGSVLELREIFGIEETIVSDHNKSDIQETLMESVTQSRECVICLTDARDTTLLPCHHMCLCNECAHQIQSKSNTCPICRSFVQSFVKMSVDPKIQ</sequence>
<evidence type="ECO:0000313" key="4">
    <source>
        <dbReference type="Proteomes" id="UP000053237"/>
    </source>
</evidence>
<dbReference type="InterPro" id="IPR001841">
    <property type="entry name" value="Znf_RING"/>
</dbReference>
<dbReference type="Pfam" id="PF13920">
    <property type="entry name" value="zf-C3HC4_3"/>
    <property type="match status" value="1"/>
</dbReference>
<proteinExistence type="predicted"/>
<dbReference type="InterPro" id="IPR045194">
    <property type="entry name" value="MGRN1/RNF157-like"/>
</dbReference>
<dbReference type="EMBL" id="CAIX01000282">
    <property type="protein sequence ID" value="CCI49229.1"/>
    <property type="molecule type" value="Genomic_DNA"/>
</dbReference>
<dbReference type="STRING" id="65357.A0A024GRM8"/>
<name>A0A024GRM8_9STRA</name>
<dbReference type="GO" id="GO:0016567">
    <property type="term" value="P:protein ubiquitination"/>
    <property type="evidence" value="ECO:0007669"/>
    <property type="project" value="TreeGrafter"/>
</dbReference>
<dbReference type="PROSITE" id="PS50089">
    <property type="entry name" value="ZF_RING_2"/>
    <property type="match status" value="1"/>
</dbReference>
<evidence type="ECO:0000256" key="1">
    <source>
        <dbReference type="PROSITE-ProRule" id="PRU00175"/>
    </source>
</evidence>
<evidence type="ECO:0000313" key="3">
    <source>
        <dbReference type="EMBL" id="CCI49229.1"/>
    </source>
</evidence>
<dbReference type="OrthoDB" id="1711136at2759"/>
<dbReference type="Proteomes" id="UP000053237">
    <property type="component" value="Unassembled WGS sequence"/>
</dbReference>